<reference evidence="1 2" key="1">
    <citation type="submission" date="2019-10" db="EMBL/GenBank/DDBJ databases">
        <title>Cognatihalovulum marinum gen. nov. sp. nov., a new member of the family Rhodobacteraceae isolated from deep seawater of the Northwest Indian Ocean.</title>
        <authorList>
            <person name="Ruan C."/>
            <person name="Wang J."/>
            <person name="Zheng X."/>
            <person name="Song L."/>
            <person name="Zhu Y."/>
            <person name="Huang Y."/>
            <person name="Lu Z."/>
            <person name="Du W."/>
            <person name="Huang L."/>
            <person name="Dai X."/>
        </authorList>
    </citation>
    <scope>NUCLEOTIDE SEQUENCE [LARGE SCALE GENOMIC DNA]</scope>
    <source>
        <strain evidence="1 2">2CG4</strain>
    </source>
</reference>
<dbReference type="RefSeq" id="WP_154444075.1">
    <property type="nucleotide sequence ID" value="NZ_WIND01000001.1"/>
</dbReference>
<accession>A0A6L5YV63</accession>
<evidence type="ECO:0000313" key="2">
    <source>
        <dbReference type="Proteomes" id="UP000474957"/>
    </source>
</evidence>
<gene>
    <name evidence="1" type="ORF">GE300_01160</name>
</gene>
<evidence type="ECO:0000313" key="1">
    <source>
        <dbReference type="EMBL" id="MSU88223.1"/>
    </source>
</evidence>
<name>A0A6L5YV63_9RHOB</name>
<dbReference type="Proteomes" id="UP000474957">
    <property type="component" value="Unassembled WGS sequence"/>
</dbReference>
<proteinExistence type="predicted"/>
<protein>
    <submittedName>
        <fullName evidence="1">Uncharacterized protein</fullName>
    </submittedName>
</protein>
<organism evidence="1 2">
    <name type="scientific">Halovulum marinum</name>
    <dbReference type="NCBI Taxonomy" id="2662447"/>
    <lineage>
        <taxon>Bacteria</taxon>
        <taxon>Pseudomonadati</taxon>
        <taxon>Pseudomonadota</taxon>
        <taxon>Alphaproteobacteria</taxon>
        <taxon>Rhodobacterales</taxon>
        <taxon>Paracoccaceae</taxon>
        <taxon>Halovulum</taxon>
    </lineage>
</organism>
<sequence>MRLRAGGDEIDVVEIWQGGFSIKADAPRFRRGFVDVYDGSRHLFHGLAYPTGESGALRTFAFKTRQVAGDEPPRDYERGADAPVALIPSRF</sequence>
<dbReference type="EMBL" id="WIND01000001">
    <property type="protein sequence ID" value="MSU88223.1"/>
    <property type="molecule type" value="Genomic_DNA"/>
</dbReference>
<keyword evidence="2" id="KW-1185">Reference proteome</keyword>
<comment type="caution">
    <text evidence="1">The sequence shown here is derived from an EMBL/GenBank/DDBJ whole genome shotgun (WGS) entry which is preliminary data.</text>
</comment>
<dbReference type="AlphaFoldDB" id="A0A6L5YV63"/>